<feature type="repeat" description="PPR" evidence="3">
    <location>
        <begin position="199"/>
        <end position="233"/>
    </location>
</feature>
<dbReference type="InterPro" id="IPR033443">
    <property type="entry name" value="PROP1-like_PPR_dom"/>
</dbReference>
<sequence length="554" mass="62995">MRHHGFRRRLLAIASHYQLGALRRLATSYSGRIVRADPAGLSLAVEVDPPDLTTDARGYDLPRRDLICRVSKILLSSSPTSDPLLELSDYLETLKITLSSLEVSEILKSLRSPSKALDFFRYVAALPGFRHDCFTYNRILSILSKSGAEMDLVQKIIDEMERNGVRGSISTVNILIGMVGAAEIERCLELAKKWDLRFNGYTYKCLLQAYLRYRDVEGAAKLYQVMRRKGHKLDIFAYNMLLDALAKADKIDEAYTVFRDMKRKHCEPDVYTYTILVRMAGKIGKTDEFLSYFDEMLTKGCNVNLIAYNTMIQALAKNRMVDMAISVFRKMIDVGCRPNEFTYSVILDVLAAEGQLNRLSEVMEISNKFMNKSIYAYLVKTLNKLGHVSEAHSLFCNMWNFHNVGDRDAYISMLETLCDAGKTSEAMDLLYRIHEKGIATDTAMYHIIFTALGKLKQISYVHALYEHMKQNGPPVNIFTYNILISCFGRSGLTDKALELFEEMENSECKPDVITYNSLINCLGKSGDLDEAHMRFKEMQEKGLNQMLLSHIVPS</sequence>
<keyword evidence="6" id="KW-1185">Reference proteome</keyword>
<dbReference type="Pfam" id="PF13812">
    <property type="entry name" value="PPR_3"/>
    <property type="match status" value="1"/>
</dbReference>
<evidence type="ECO:0000313" key="5">
    <source>
        <dbReference type="EMBL" id="KAJ0964676.1"/>
    </source>
</evidence>
<feature type="domain" description="PROP1-like PPR" evidence="4">
    <location>
        <begin position="204"/>
        <end position="365"/>
    </location>
</feature>
<protein>
    <recommendedName>
        <fullName evidence="4">PROP1-like PPR domain-containing protein</fullName>
    </recommendedName>
</protein>
<reference evidence="5" key="2">
    <citation type="journal article" date="2022" name="Hortic Res">
        <title>The genome of Dioscorea zingiberensis sheds light on the biosynthesis, origin and evolution of the medicinally important diosgenin saponins.</title>
        <authorList>
            <person name="Li Y."/>
            <person name="Tan C."/>
            <person name="Li Z."/>
            <person name="Guo J."/>
            <person name="Li S."/>
            <person name="Chen X."/>
            <person name="Wang C."/>
            <person name="Dai X."/>
            <person name="Yang H."/>
            <person name="Song W."/>
            <person name="Hou L."/>
            <person name="Xu J."/>
            <person name="Tong Z."/>
            <person name="Xu A."/>
            <person name="Yuan X."/>
            <person name="Wang W."/>
            <person name="Yang Q."/>
            <person name="Chen L."/>
            <person name="Sun Z."/>
            <person name="Wang K."/>
            <person name="Pan B."/>
            <person name="Chen J."/>
            <person name="Bao Y."/>
            <person name="Liu F."/>
            <person name="Qi X."/>
            <person name="Gang D.R."/>
            <person name="Wen J."/>
            <person name="Li J."/>
        </authorList>
    </citation>
    <scope>NUCLEOTIDE SEQUENCE</scope>
    <source>
        <strain evidence="5">Dzin_1.0</strain>
    </source>
</reference>
<dbReference type="FunFam" id="1.25.40.10:FF:000990">
    <property type="entry name" value="Pentatricopeptide repeat-containing protein, mitochondrial"/>
    <property type="match status" value="1"/>
</dbReference>
<reference evidence="5" key="1">
    <citation type="submission" date="2021-03" db="EMBL/GenBank/DDBJ databases">
        <authorList>
            <person name="Li Z."/>
            <person name="Yang C."/>
        </authorList>
    </citation>
    <scope>NUCLEOTIDE SEQUENCE</scope>
    <source>
        <strain evidence="5">Dzin_1.0</strain>
        <tissue evidence="5">Leaf</tissue>
    </source>
</reference>
<dbReference type="PROSITE" id="PS51375">
    <property type="entry name" value="PPR"/>
    <property type="match status" value="8"/>
</dbReference>
<accession>A0A9D5C199</accession>
<dbReference type="PANTHER" id="PTHR47447">
    <property type="entry name" value="OS03G0856100 PROTEIN"/>
    <property type="match status" value="1"/>
</dbReference>
<evidence type="ECO:0000256" key="1">
    <source>
        <dbReference type="ARBA" id="ARBA00007626"/>
    </source>
</evidence>
<dbReference type="Proteomes" id="UP001085076">
    <property type="component" value="Miscellaneous, Linkage group lg08"/>
</dbReference>
<evidence type="ECO:0000256" key="3">
    <source>
        <dbReference type="PROSITE-ProRule" id="PRU00708"/>
    </source>
</evidence>
<dbReference type="PANTHER" id="PTHR47447:SF17">
    <property type="entry name" value="OS12G0638900 PROTEIN"/>
    <property type="match status" value="1"/>
</dbReference>
<dbReference type="OrthoDB" id="5588846at2759"/>
<dbReference type="Pfam" id="PF13041">
    <property type="entry name" value="PPR_2"/>
    <property type="match status" value="1"/>
</dbReference>
<feature type="repeat" description="PPR" evidence="3">
    <location>
        <begin position="476"/>
        <end position="510"/>
    </location>
</feature>
<name>A0A9D5C199_9LILI</name>
<proteinExistence type="inferred from homology"/>
<organism evidence="5 6">
    <name type="scientific">Dioscorea zingiberensis</name>
    <dbReference type="NCBI Taxonomy" id="325984"/>
    <lineage>
        <taxon>Eukaryota</taxon>
        <taxon>Viridiplantae</taxon>
        <taxon>Streptophyta</taxon>
        <taxon>Embryophyta</taxon>
        <taxon>Tracheophyta</taxon>
        <taxon>Spermatophyta</taxon>
        <taxon>Magnoliopsida</taxon>
        <taxon>Liliopsida</taxon>
        <taxon>Dioscoreales</taxon>
        <taxon>Dioscoreaceae</taxon>
        <taxon>Dioscorea</taxon>
    </lineage>
</organism>
<dbReference type="AlphaFoldDB" id="A0A9D5C199"/>
<dbReference type="Pfam" id="PF01535">
    <property type="entry name" value="PPR"/>
    <property type="match status" value="1"/>
</dbReference>
<feature type="repeat" description="PPR" evidence="3">
    <location>
        <begin position="304"/>
        <end position="338"/>
    </location>
</feature>
<dbReference type="SUPFAM" id="SSF48452">
    <property type="entry name" value="TPR-like"/>
    <property type="match status" value="1"/>
</dbReference>
<dbReference type="EMBL" id="JAGGNH010000008">
    <property type="protein sequence ID" value="KAJ0964676.1"/>
    <property type="molecule type" value="Genomic_DNA"/>
</dbReference>
<dbReference type="InterPro" id="IPR011990">
    <property type="entry name" value="TPR-like_helical_dom_sf"/>
</dbReference>
<evidence type="ECO:0000256" key="2">
    <source>
        <dbReference type="ARBA" id="ARBA00022737"/>
    </source>
</evidence>
<dbReference type="Pfam" id="PF17177">
    <property type="entry name" value="PPR_long"/>
    <property type="match status" value="1"/>
</dbReference>
<gene>
    <name evidence="5" type="ORF">J5N97_025814</name>
</gene>
<dbReference type="Gene3D" id="1.25.40.10">
    <property type="entry name" value="Tetratricopeptide repeat domain"/>
    <property type="match status" value="5"/>
</dbReference>
<dbReference type="NCBIfam" id="TIGR00756">
    <property type="entry name" value="PPR"/>
    <property type="match status" value="7"/>
</dbReference>
<keyword evidence="2" id="KW-0677">Repeat</keyword>
<feature type="repeat" description="PPR" evidence="3">
    <location>
        <begin position="234"/>
        <end position="268"/>
    </location>
</feature>
<evidence type="ECO:0000259" key="4">
    <source>
        <dbReference type="Pfam" id="PF17177"/>
    </source>
</evidence>
<evidence type="ECO:0000313" key="6">
    <source>
        <dbReference type="Proteomes" id="UP001085076"/>
    </source>
</evidence>
<feature type="repeat" description="PPR" evidence="3">
    <location>
        <begin position="132"/>
        <end position="167"/>
    </location>
</feature>
<feature type="repeat" description="PPR" evidence="3">
    <location>
        <begin position="269"/>
        <end position="303"/>
    </location>
</feature>
<comment type="caution">
    <text evidence="5">The sequence shown here is derived from an EMBL/GenBank/DDBJ whole genome shotgun (WGS) entry which is preliminary data.</text>
</comment>
<feature type="repeat" description="PPR" evidence="3">
    <location>
        <begin position="406"/>
        <end position="440"/>
    </location>
</feature>
<feature type="repeat" description="PPR" evidence="3">
    <location>
        <begin position="511"/>
        <end position="545"/>
    </location>
</feature>
<comment type="similarity">
    <text evidence="1">Belongs to the PPR family. P subfamily.</text>
</comment>
<dbReference type="InterPro" id="IPR002885">
    <property type="entry name" value="PPR_rpt"/>
</dbReference>